<feature type="region of interest" description="Disordered" evidence="1">
    <location>
        <begin position="1"/>
        <end position="24"/>
    </location>
</feature>
<reference evidence="2 3" key="1">
    <citation type="submission" date="2015-09" db="EMBL/GenBank/DDBJ databases">
        <title>Draft genome of a European isolate of the apple canker pathogen Neonectria ditissima.</title>
        <authorList>
            <person name="Gomez-Cortecero A."/>
            <person name="Harrison R.J."/>
            <person name="Armitage A.D."/>
        </authorList>
    </citation>
    <scope>NUCLEOTIDE SEQUENCE [LARGE SCALE GENOMIC DNA]</scope>
    <source>
        <strain evidence="2 3">R09/05</strain>
    </source>
</reference>
<dbReference type="AlphaFoldDB" id="A0A0P7B3W0"/>
<evidence type="ECO:0000313" key="2">
    <source>
        <dbReference type="EMBL" id="KPM34425.1"/>
    </source>
</evidence>
<evidence type="ECO:0000256" key="1">
    <source>
        <dbReference type="SAM" id="MobiDB-lite"/>
    </source>
</evidence>
<protein>
    <submittedName>
        <fullName evidence="2">Uncharacterized protein</fullName>
    </submittedName>
</protein>
<dbReference type="Proteomes" id="UP000050424">
    <property type="component" value="Unassembled WGS sequence"/>
</dbReference>
<sequence>RAAGGRQRPHLGRRRRAGGPVARGVAARPRGLHVRALAPAAVVRVPHARDVRAAAGVYPADGAAEGGAAPAVDRRYSVKASRPDVRDAIIQHMDWSRFLELRAVTAGSLCVAWPRTDARAVFECVDGKNYRLSGVFEQHLRDSRNWTVGAGADEVFPFLKPVCRRAP</sequence>
<organism evidence="2 3">
    <name type="scientific">Neonectria ditissima</name>
    <dbReference type="NCBI Taxonomy" id="78410"/>
    <lineage>
        <taxon>Eukaryota</taxon>
        <taxon>Fungi</taxon>
        <taxon>Dikarya</taxon>
        <taxon>Ascomycota</taxon>
        <taxon>Pezizomycotina</taxon>
        <taxon>Sordariomycetes</taxon>
        <taxon>Hypocreomycetidae</taxon>
        <taxon>Hypocreales</taxon>
        <taxon>Nectriaceae</taxon>
        <taxon>Neonectria</taxon>
    </lineage>
</organism>
<dbReference type="EMBL" id="LKCW01000343">
    <property type="protein sequence ID" value="KPM34425.1"/>
    <property type="molecule type" value="Genomic_DNA"/>
</dbReference>
<keyword evidence="3" id="KW-1185">Reference proteome</keyword>
<dbReference type="OrthoDB" id="4161589at2759"/>
<feature type="compositionally biased region" description="Basic residues" evidence="1">
    <location>
        <begin position="7"/>
        <end position="17"/>
    </location>
</feature>
<dbReference type="STRING" id="78410.A0A0P7B3W0"/>
<proteinExistence type="predicted"/>
<evidence type="ECO:0000313" key="3">
    <source>
        <dbReference type="Proteomes" id="UP000050424"/>
    </source>
</evidence>
<gene>
    <name evidence="2" type="ORF">AK830_g12147</name>
</gene>
<accession>A0A0P7B3W0</accession>
<feature type="non-terminal residue" evidence="2">
    <location>
        <position position="1"/>
    </location>
</feature>
<name>A0A0P7B3W0_9HYPO</name>
<comment type="caution">
    <text evidence="2">The sequence shown here is derived from an EMBL/GenBank/DDBJ whole genome shotgun (WGS) entry which is preliminary data.</text>
</comment>